<sequence>MNYFFIFAGPNGSGKSTVIGNFAASPFSFYDSDDALYINADYYAKLDPVVKAMPEGREKDLAAWHGTNAWRTKALRDRHHNIKWETVFSHPGRMDVIREAKKLGYFVILVYVTTIDPAINVERVLMRAAQGGHGVPEEKIRSRYERSVKLLPDMLDLADEALVYDNSYHKSPPGLIFGKIGGEYMVLNRDKMDAVLFSWVRRNLVEPLEEKSRFCLVLNEEISNLFIRDHYP</sequence>
<protein>
    <recommendedName>
        <fullName evidence="3">Zeta toxin domain-containing protein</fullName>
    </recommendedName>
</protein>
<gene>
    <name evidence="4" type="ORF">SDC9_88256</name>
</gene>
<reference evidence="4" key="1">
    <citation type="submission" date="2019-08" db="EMBL/GenBank/DDBJ databases">
        <authorList>
            <person name="Kucharzyk K."/>
            <person name="Murdoch R.W."/>
            <person name="Higgins S."/>
            <person name="Loffler F."/>
        </authorList>
    </citation>
    <scope>NUCLEOTIDE SEQUENCE</scope>
</reference>
<dbReference type="Pfam" id="PF06414">
    <property type="entry name" value="Zeta_toxin"/>
    <property type="match status" value="1"/>
</dbReference>
<evidence type="ECO:0000259" key="3">
    <source>
        <dbReference type="Pfam" id="PF06414"/>
    </source>
</evidence>
<keyword evidence="1" id="KW-0547">Nucleotide-binding</keyword>
<evidence type="ECO:0000313" key="4">
    <source>
        <dbReference type="EMBL" id="MPM41601.1"/>
    </source>
</evidence>
<keyword evidence="2" id="KW-0067">ATP-binding</keyword>
<dbReference type="PANTHER" id="PTHR39206:SF1">
    <property type="entry name" value="SLL8004 PROTEIN"/>
    <property type="match status" value="1"/>
</dbReference>
<evidence type="ECO:0000256" key="2">
    <source>
        <dbReference type="ARBA" id="ARBA00022840"/>
    </source>
</evidence>
<name>A0A644ZP33_9ZZZZ</name>
<comment type="caution">
    <text evidence="4">The sequence shown here is derived from an EMBL/GenBank/DDBJ whole genome shotgun (WGS) entry which is preliminary data.</text>
</comment>
<evidence type="ECO:0000256" key="1">
    <source>
        <dbReference type="ARBA" id="ARBA00022741"/>
    </source>
</evidence>
<accession>A0A644ZP33</accession>
<dbReference type="GO" id="GO:0016301">
    <property type="term" value="F:kinase activity"/>
    <property type="evidence" value="ECO:0007669"/>
    <property type="project" value="InterPro"/>
</dbReference>
<feature type="domain" description="Zeta toxin" evidence="3">
    <location>
        <begin position="6"/>
        <end position="147"/>
    </location>
</feature>
<proteinExistence type="predicted"/>
<dbReference type="InterPro" id="IPR010488">
    <property type="entry name" value="Zeta_toxin_domain"/>
</dbReference>
<dbReference type="SUPFAM" id="SSF52540">
    <property type="entry name" value="P-loop containing nucleoside triphosphate hydrolases"/>
    <property type="match status" value="1"/>
</dbReference>
<dbReference type="InterPro" id="IPR027417">
    <property type="entry name" value="P-loop_NTPase"/>
</dbReference>
<dbReference type="AlphaFoldDB" id="A0A644ZP33"/>
<organism evidence="4">
    <name type="scientific">bioreactor metagenome</name>
    <dbReference type="NCBI Taxonomy" id="1076179"/>
    <lineage>
        <taxon>unclassified sequences</taxon>
        <taxon>metagenomes</taxon>
        <taxon>ecological metagenomes</taxon>
    </lineage>
</organism>
<dbReference type="PANTHER" id="PTHR39206">
    <property type="entry name" value="SLL8004 PROTEIN"/>
    <property type="match status" value="1"/>
</dbReference>
<dbReference type="Gene3D" id="3.40.50.300">
    <property type="entry name" value="P-loop containing nucleotide triphosphate hydrolases"/>
    <property type="match status" value="1"/>
</dbReference>
<dbReference type="EMBL" id="VSSQ01009428">
    <property type="protein sequence ID" value="MPM41601.1"/>
    <property type="molecule type" value="Genomic_DNA"/>
</dbReference>
<dbReference type="GO" id="GO:0005524">
    <property type="term" value="F:ATP binding"/>
    <property type="evidence" value="ECO:0007669"/>
    <property type="project" value="UniProtKB-KW"/>
</dbReference>